<dbReference type="InterPro" id="IPR010930">
    <property type="entry name" value="Flg_bb/hook_C_dom"/>
</dbReference>
<dbReference type="RefSeq" id="WP_111229809.1">
    <property type="nucleotide sequence ID" value="NZ_NBIU01000013.1"/>
</dbReference>
<keyword evidence="6" id="KW-0975">Bacterial flagellum</keyword>
<dbReference type="GO" id="GO:0005198">
    <property type="term" value="F:structural molecule activity"/>
    <property type="evidence" value="ECO:0007669"/>
    <property type="project" value="InterPro"/>
</dbReference>
<reference evidence="10 11" key="1">
    <citation type="submission" date="2017-03" db="EMBL/GenBank/DDBJ databases">
        <title>Genomic and clinical evidence uncovers the enterohepatic species Helicobacter valdiviensis as a potential human intestinal pathogen.</title>
        <authorList>
            <person name="Fresia P."/>
            <person name="Jara R."/>
            <person name="Sierra R."/>
            <person name="Ferres I."/>
            <person name="Greif G."/>
            <person name="Iraola G."/>
            <person name="Collado L."/>
        </authorList>
    </citation>
    <scope>NUCLEOTIDE SEQUENCE [LARGE SCALE GENOMIC DNA]</scope>
    <source>
        <strain evidence="10 11">WBE14</strain>
    </source>
</reference>
<organism evidence="10 11">
    <name type="scientific">Helicobacter valdiviensis</name>
    <dbReference type="NCBI Taxonomy" id="1458358"/>
    <lineage>
        <taxon>Bacteria</taxon>
        <taxon>Pseudomonadati</taxon>
        <taxon>Campylobacterota</taxon>
        <taxon>Epsilonproteobacteria</taxon>
        <taxon>Campylobacterales</taxon>
        <taxon>Helicobacteraceae</taxon>
        <taxon>Helicobacter</taxon>
    </lineage>
</organism>
<dbReference type="OrthoDB" id="9802553at2"/>
<evidence type="ECO:0000256" key="6">
    <source>
        <dbReference type="ARBA" id="ARBA00023143"/>
    </source>
</evidence>
<accession>A0A2W6NGJ1</accession>
<dbReference type="Pfam" id="PF22638">
    <property type="entry name" value="FlgK_D1"/>
    <property type="match status" value="1"/>
</dbReference>
<sequence length="605" mass="67044">MGGLLSSLNTPYTGLSGHQVMVDTTGNNIANANNEFYSRQVVRSSAQTPLWKQNYALGQGLHVMTVERIHDEYTFSRYKKASVEKTYYDTSFSGLKEASSYFPEIDGVGIFNDLQNYFNAWKDISTKAGDPAQKTSLAEQAQTLSQNVRDTRERLVQLQQRLNDEMKVAVDEVNRLGSQIAELNKQISLYENQGLNKKANDLRDLRDKYEFELNNLIGADVFKDGIRGSGDDQIADFEESYTLTVGGMALVDGASFHPLVLDNTQNASGIYEIKYQRSDHKVYDLTNSLSSGKVGAILDLIRTDDVLGCNGNIGKLQEYINQLDTFAQGMIEATNNIYAQTAQTGASSDVLNIGTQDALVNSGYNVKEGSFDVVMYNKEGEPIGTRTVTINSSTTMQDIVNQLNANIDDNADGNASNDFDDRFVATFNNDTKTFAITSKNPSEEIYISFQDSGTNFAGALGVNRFFEGSSALDMNLALKYRDDPTLIHAYREPVEGNFEMANLMQELQNQKISFFSADGTEHQETISGFFRFLSSKVASDAEATNATRETKEAVYVSIKQEYKAISEVSVDDELVNLIRYQSGYSANAKMVTAIDEMINTILGMK</sequence>
<dbReference type="EMBL" id="NBIU01000013">
    <property type="protein sequence ID" value="PZT48090.1"/>
    <property type="molecule type" value="Genomic_DNA"/>
</dbReference>
<evidence type="ECO:0000256" key="2">
    <source>
        <dbReference type="ARBA" id="ARBA00004613"/>
    </source>
</evidence>
<evidence type="ECO:0000256" key="1">
    <source>
        <dbReference type="ARBA" id="ARBA00004365"/>
    </source>
</evidence>
<evidence type="ECO:0000313" key="10">
    <source>
        <dbReference type="EMBL" id="PZT48090.1"/>
    </source>
</evidence>
<dbReference type="GO" id="GO:0005576">
    <property type="term" value="C:extracellular region"/>
    <property type="evidence" value="ECO:0007669"/>
    <property type="project" value="UniProtKB-SubCell"/>
</dbReference>
<dbReference type="GO" id="GO:0044780">
    <property type="term" value="P:bacterial-type flagellum assembly"/>
    <property type="evidence" value="ECO:0007669"/>
    <property type="project" value="InterPro"/>
</dbReference>
<evidence type="ECO:0000259" key="9">
    <source>
        <dbReference type="Pfam" id="PF22638"/>
    </source>
</evidence>
<evidence type="ECO:0000313" key="11">
    <source>
        <dbReference type="Proteomes" id="UP000249746"/>
    </source>
</evidence>
<keyword evidence="7" id="KW-0175">Coiled coil</keyword>
<dbReference type="PANTHER" id="PTHR30033:SF1">
    <property type="entry name" value="FLAGELLAR HOOK-ASSOCIATED PROTEIN 1"/>
    <property type="match status" value="1"/>
</dbReference>
<evidence type="ECO:0000259" key="8">
    <source>
        <dbReference type="Pfam" id="PF06429"/>
    </source>
</evidence>
<dbReference type="PANTHER" id="PTHR30033">
    <property type="entry name" value="FLAGELLAR HOOK-ASSOCIATED PROTEIN 1"/>
    <property type="match status" value="1"/>
</dbReference>
<feature type="domain" description="Flagellar hook-associated protein FlgK helical" evidence="9">
    <location>
        <begin position="100"/>
        <end position="340"/>
    </location>
</feature>
<dbReference type="Pfam" id="PF06429">
    <property type="entry name" value="Flg_bbr_C"/>
    <property type="match status" value="1"/>
</dbReference>
<dbReference type="AlphaFoldDB" id="A0A2W6NGJ1"/>
<keyword evidence="10" id="KW-0969">Cilium</keyword>
<evidence type="ECO:0000256" key="3">
    <source>
        <dbReference type="ARBA" id="ARBA00009677"/>
    </source>
</evidence>
<comment type="subcellular location">
    <subcellularLocation>
        <location evidence="1">Bacterial flagellum</location>
    </subcellularLocation>
    <subcellularLocation>
        <location evidence="2">Secreted</location>
    </subcellularLocation>
</comment>
<evidence type="ECO:0000256" key="7">
    <source>
        <dbReference type="SAM" id="Coils"/>
    </source>
</evidence>
<dbReference type="InterPro" id="IPR002371">
    <property type="entry name" value="FlgK"/>
</dbReference>
<keyword evidence="11" id="KW-1185">Reference proteome</keyword>
<gene>
    <name evidence="10" type="ORF">B6S12_05500</name>
</gene>
<feature type="coiled-coil region" evidence="7">
    <location>
        <begin position="134"/>
        <end position="215"/>
    </location>
</feature>
<keyword evidence="10" id="KW-0966">Cell projection</keyword>
<protein>
    <recommendedName>
        <fullName evidence="4">Flagellar hook-associated protein 1</fullName>
    </recommendedName>
</protein>
<dbReference type="GO" id="GO:0009424">
    <property type="term" value="C:bacterial-type flagellum hook"/>
    <property type="evidence" value="ECO:0007669"/>
    <property type="project" value="InterPro"/>
</dbReference>
<feature type="domain" description="Flagellar basal-body/hook protein C-terminal" evidence="8">
    <location>
        <begin position="564"/>
        <end position="603"/>
    </location>
</feature>
<dbReference type="NCBIfam" id="TIGR02492">
    <property type="entry name" value="flgK_ends"/>
    <property type="match status" value="1"/>
</dbReference>
<evidence type="ECO:0000256" key="5">
    <source>
        <dbReference type="ARBA" id="ARBA00022525"/>
    </source>
</evidence>
<dbReference type="InterPro" id="IPR053927">
    <property type="entry name" value="FlgK_helical"/>
</dbReference>
<keyword evidence="5" id="KW-0964">Secreted</keyword>
<proteinExistence type="inferred from homology"/>
<dbReference type="PRINTS" id="PR01005">
    <property type="entry name" value="FLGHOOKAP1"/>
</dbReference>
<name>A0A2W6NGJ1_9HELI</name>
<keyword evidence="10" id="KW-0282">Flagellum</keyword>
<comment type="similarity">
    <text evidence="3">Belongs to the flagella basal body rod proteins family.</text>
</comment>
<comment type="caution">
    <text evidence="10">The sequence shown here is derived from an EMBL/GenBank/DDBJ whole genome shotgun (WGS) entry which is preliminary data.</text>
</comment>
<dbReference type="Proteomes" id="UP000249746">
    <property type="component" value="Unassembled WGS sequence"/>
</dbReference>
<evidence type="ECO:0000256" key="4">
    <source>
        <dbReference type="ARBA" id="ARBA00016244"/>
    </source>
</evidence>